<dbReference type="PROSITE" id="PS50109">
    <property type="entry name" value="HIS_KIN"/>
    <property type="match status" value="1"/>
</dbReference>
<dbReference type="PANTHER" id="PTHR43711">
    <property type="entry name" value="TWO-COMPONENT HISTIDINE KINASE"/>
    <property type="match status" value="1"/>
</dbReference>
<organism evidence="9 10">
    <name type="scientific">Blautia parvula</name>
    <dbReference type="NCBI Taxonomy" id="2877527"/>
    <lineage>
        <taxon>Bacteria</taxon>
        <taxon>Bacillati</taxon>
        <taxon>Bacillota</taxon>
        <taxon>Clostridia</taxon>
        <taxon>Lachnospirales</taxon>
        <taxon>Lachnospiraceae</taxon>
        <taxon>Blautia</taxon>
    </lineage>
</organism>
<feature type="transmembrane region" description="Helical" evidence="7">
    <location>
        <begin position="167"/>
        <end position="191"/>
    </location>
</feature>
<dbReference type="EMBL" id="BAABZQ010000001">
    <property type="protein sequence ID" value="GAA6500384.1"/>
    <property type="molecule type" value="Genomic_DNA"/>
</dbReference>
<dbReference type="PANTHER" id="PTHR43711:SF1">
    <property type="entry name" value="HISTIDINE KINASE 1"/>
    <property type="match status" value="1"/>
</dbReference>
<dbReference type="Proteomes" id="UP001600941">
    <property type="component" value="Unassembled WGS sequence"/>
</dbReference>
<dbReference type="InterPro" id="IPR036097">
    <property type="entry name" value="HisK_dim/P_sf"/>
</dbReference>
<evidence type="ECO:0000256" key="6">
    <source>
        <dbReference type="ARBA" id="ARBA00023012"/>
    </source>
</evidence>
<dbReference type="RefSeq" id="WP_227211810.1">
    <property type="nucleotide sequence ID" value="NZ_BAABZQ010000001.1"/>
</dbReference>
<dbReference type="InterPro" id="IPR036890">
    <property type="entry name" value="HATPase_C_sf"/>
</dbReference>
<proteinExistence type="predicted"/>
<dbReference type="InterPro" id="IPR004358">
    <property type="entry name" value="Sig_transdc_His_kin-like_C"/>
</dbReference>
<dbReference type="SUPFAM" id="SSF47384">
    <property type="entry name" value="Homodimeric domain of signal transducing histidine kinase"/>
    <property type="match status" value="1"/>
</dbReference>
<evidence type="ECO:0000256" key="2">
    <source>
        <dbReference type="ARBA" id="ARBA00012438"/>
    </source>
</evidence>
<comment type="caution">
    <text evidence="9">The sequence shown here is derived from an EMBL/GenBank/DDBJ whole genome shotgun (WGS) entry which is preliminary data.</text>
</comment>
<evidence type="ECO:0000256" key="3">
    <source>
        <dbReference type="ARBA" id="ARBA00022553"/>
    </source>
</evidence>
<sequence>MYKKLRRKMTLFCTAVTGIILLAMTFAGLLAFKNLLEANDAAVHDKDINSVLTYLENGGMIDYEKINAVADPRFYTIVLYENGVSYTYSPEKEKQKLMEKVIQRAENAYGFDVYDPPAGRGKEKPLEFSMKINHTEHMITFATVPYRHGTFCVAVSYARETLNHQIWYLYLVFAVIDLTALVLLLLFSWFYTGRMLSPIENNRTKQMQFVASASHELRSPLAVMLSSADAMAVADEEDRPGFHEMIKAEGQRMSRLVNDMLSLASADNQSWSMHFEKVSLDTLFSEVYGRYHMLAKKKGLKLHISLPECEENPIVLCDEQRLEQVLDILLDNAVSYTPQGGTILLGYEKDGTKWKFFVADSGPGIPDKWKERIFDRFFRGDASRKEKKHFGLGLSIAGEIVRLHKGKIWVEDRKGGGSVFYFTVPGYRNGSEKADGLL</sequence>
<keyword evidence="7" id="KW-1133">Transmembrane helix</keyword>
<keyword evidence="4" id="KW-0808">Transferase</keyword>
<keyword evidence="10" id="KW-1185">Reference proteome</keyword>
<dbReference type="InterPro" id="IPR050736">
    <property type="entry name" value="Sensor_HK_Regulatory"/>
</dbReference>
<protein>
    <recommendedName>
        <fullName evidence="2">histidine kinase</fullName>
        <ecNumber evidence="2">2.7.13.3</ecNumber>
    </recommendedName>
</protein>
<dbReference type="SMART" id="SM00388">
    <property type="entry name" value="HisKA"/>
    <property type="match status" value="1"/>
</dbReference>
<name>A0ABQ0BV19_9FIRM</name>
<dbReference type="Gene3D" id="1.10.287.130">
    <property type="match status" value="1"/>
</dbReference>
<dbReference type="InterPro" id="IPR003661">
    <property type="entry name" value="HisK_dim/P_dom"/>
</dbReference>
<keyword evidence="6" id="KW-0902">Two-component regulatory system</keyword>
<dbReference type="SMART" id="SM00387">
    <property type="entry name" value="HATPase_c"/>
    <property type="match status" value="1"/>
</dbReference>
<reference evidence="9 10" key="1">
    <citation type="submission" date="2024-04" db="EMBL/GenBank/DDBJ databases">
        <title>Defined microbial consortia suppress multidrug-resistant proinflammatory Enterobacteriaceae via ecological control.</title>
        <authorList>
            <person name="Furuichi M."/>
            <person name="Kawaguchi T."/>
            <person name="Pust M."/>
            <person name="Yasuma K."/>
            <person name="Plichta D."/>
            <person name="Hasegawa N."/>
            <person name="Ohya T."/>
            <person name="Bhattarai S."/>
            <person name="Sasajima S."/>
            <person name="Aoto Y."/>
            <person name="Tuganbaev T."/>
            <person name="Yaginuma M."/>
            <person name="Ueda M."/>
            <person name="Okahashi N."/>
            <person name="Amafuji K."/>
            <person name="Kiridooshi Y."/>
            <person name="Sugita K."/>
            <person name="Strazar M."/>
            <person name="Skelly A."/>
            <person name="Suda W."/>
            <person name="Hattori M."/>
            <person name="Nakamoto N."/>
            <person name="Caballero S."/>
            <person name="Norman J."/>
            <person name="Olle B."/>
            <person name="Tanoue T."/>
            <person name="Arita M."/>
            <person name="Bucci V."/>
            <person name="Atarashi K."/>
            <person name="Xavier R."/>
            <person name="Honda K."/>
        </authorList>
    </citation>
    <scope>NUCLEOTIDE SEQUENCE [LARGE SCALE GENOMIC DNA]</scope>
    <source>
        <strain evidence="10">k34-0107-D12</strain>
    </source>
</reference>
<evidence type="ECO:0000256" key="5">
    <source>
        <dbReference type="ARBA" id="ARBA00022777"/>
    </source>
</evidence>
<dbReference type="Pfam" id="PF00512">
    <property type="entry name" value="HisKA"/>
    <property type="match status" value="1"/>
</dbReference>
<keyword evidence="3" id="KW-0597">Phosphoprotein</keyword>
<keyword evidence="7" id="KW-0472">Membrane</keyword>
<comment type="catalytic activity">
    <reaction evidence="1">
        <text>ATP + protein L-histidine = ADP + protein N-phospho-L-histidine.</text>
        <dbReference type="EC" id="2.7.13.3"/>
    </reaction>
</comment>
<dbReference type="InterPro" id="IPR003594">
    <property type="entry name" value="HATPase_dom"/>
</dbReference>
<keyword evidence="5" id="KW-0418">Kinase</keyword>
<feature type="domain" description="Histidine kinase" evidence="8">
    <location>
        <begin position="212"/>
        <end position="428"/>
    </location>
</feature>
<accession>A0ABQ0BV19</accession>
<dbReference type="CDD" id="cd00082">
    <property type="entry name" value="HisKA"/>
    <property type="match status" value="1"/>
</dbReference>
<evidence type="ECO:0000313" key="10">
    <source>
        <dbReference type="Proteomes" id="UP001600941"/>
    </source>
</evidence>
<evidence type="ECO:0000259" key="8">
    <source>
        <dbReference type="PROSITE" id="PS50109"/>
    </source>
</evidence>
<dbReference type="SUPFAM" id="SSF55874">
    <property type="entry name" value="ATPase domain of HSP90 chaperone/DNA topoisomerase II/histidine kinase"/>
    <property type="match status" value="1"/>
</dbReference>
<gene>
    <name evidence="9" type="ORF">K340107D12_32000</name>
</gene>
<dbReference type="EC" id="2.7.13.3" evidence="2"/>
<keyword evidence="7" id="KW-0812">Transmembrane</keyword>
<evidence type="ECO:0000256" key="1">
    <source>
        <dbReference type="ARBA" id="ARBA00000085"/>
    </source>
</evidence>
<dbReference type="PRINTS" id="PR00344">
    <property type="entry name" value="BCTRLSENSOR"/>
</dbReference>
<evidence type="ECO:0000256" key="7">
    <source>
        <dbReference type="SAM" id="Phobius"/>
    </source>
</evidence>
<evidence type="ECO:0000256" key="4">
    <source>
        <dbReference type="ARBA" id="ARBA00022679"/>
    </source>
</evidence>
<dbReference type="Pfam" id="PF02518">
    <property type="entry name" value="HATPase_c"/>
    <property type="match status" value="1"/>
</dbReference>
<dbReference type="InterPro" id="IPR005467">
    <property type="entry name" value="His_kinase_dom"/>
</dbReference>
<dbReference type="CDD" id="cd00075">
    <property type="entry name" value="HATPase"/>
    <property type="match status" value="1"/>
</dbReference>
<dbReference type="Gene3D" id="3.30.565.10">
    <property type="entry name" value="Histidine kinase-like ATPase, C-terminal domain"/>
    <property type="match status" value="1"/>
</dbReference>
<evidence type="ECO:0000313" key="9">
    <source>
        <dbReference type="EMBL" id="GAA6500384.1"/>
    </source>
</evidence>